<reference evidence="3" key="1">
    <citation type="submission" date="2019-02" db="EMBL/GenBank/DDBJ databases">
        <authorList>
            <person name="Gruber-Vodicka R. H."/>
            <person name="Seah K. B. B."/>
        </authorList>
    </citation>
    <scope>NUCLEOTIDE SEQUENCE</scope>
    <source>
        <strain evidence="3">BECK_BY2</strain>
        <strain evidence="2">BECK_BY3</strain>
    </source>
</reference>
<protein>
    <submittedName>
        <fullName evidence="3">Uncharacterized protein</fullName>
    </submittedName>
</protein>
<organism evidence="3">
    <name type="scientific">Candidatus Kentrum sp. TUN</name>
    <dbReference type="NCBI Taxonomy" id="2126343"/>
    <lineage>
        <taxon>Bacteria</taxon>
        <taxon>Pseudomonadati</taxon>
        <taxon>Pseudomonadota</taxon>
        <taxon>Gammaproteobacteria</taxon>
        <taxon>Candidatus Kentrum</taxon>
    </lineage>
</organism>
<name>A0A451A6Q9_9GAMM</name>
<accession>A0A451A6Q9</accession>
<dbReference type="EMBL" id="CAADFY010000072">
    <property type="protein sequence ID" value="VFK55695.1"/>
    <property type="molecule type" value="Genomic_DNA"/>
</dbReference>
<feature type="region of interest" description="Disordered" evidence="1">
    <location>
        <begin position="45"/>
        <end position="64"/>
    </location>
</feature>
<evidence type="ECO:0000256" key="1">
    <source>
        <dbReference type="SAM" id="MobiDB-lite"/>
    </source>
</evidence>
<proteinExistence type="predicted"/>
<gene>
    <name evidence="3" type="ORF">BECKTUN1418E_GA0071001_107012</name>
    <name evidence="2" type="ORF">BECKTUN1418F_GA0071002_107212</name>
</gene>
<dbReference type="AlphaFoldDB" id="A0A451A6Q9"/>
<dbReference type="EMBL" id="CAADFV010000070">
    <property type="protein sequence ID" value="VFK61714.1"/>
    <property type="molecule type" value="Genomic_DNA"/>
</dbReference>
<sequence>MPILSAIWEGKIVRLDFLPPETSAPMENGAFTAYRPDFPVCAPDRSSGNLNRNFMPDKTPSHSG</sequence>
<evidence type="ECO:0000313" key="3">
    <source>
        <dbReference type="EMBL" id="VFK61714.1"/>
    </source>
</evidence>
<evidence type="ECO:0000313" key="2">
    <source>
        <dbReference type="EMBL" id="VFK55695.1"/>
    </source>
</evidence>